<reference evidence="1 2" key="1">
    <citation type="submission" date="2013-10" db="EMBL/GenBank/DDBJ databases">
        <title>Salinisphaera japonica YTM-1 Genome Sequencing.</title>
        <authorList>
            <person name="Lai Q."/>
            <person name="Li C."/>
            <person name="Shao Z."/>
        </authorList>
    </citation>
    <scope>NUCLEOTIDE SEQUENCE [LARGE SCALE GENOMIC DNA]</scope>
    <source>
        <strain evidence="1 2">YTM-1</strain>
    </source>
</reference>
<name>A0A423PJB4_9GAMM</name>
<dbReference type="AlphaFoldDB" id="A0A423PJB4"/>
<dbReference type="RefSeq" id="WP_184999881.1">
    <property type="nucleotide sequence ID" value="NZ_AYKG01000045.1"/>
</dbReference>
<proteinExistence type="predicted"/>
<gene>
    <name evidence="1" type="ORF">SAJA_12890</name>
</gene>
<accession>A0A423PJB4</accession>
<dbReference type="InParanoid" id="A0A423PJB4"/>
<sequence>MLDTRRIHLISCIGVDSELALLPHFLGHYRSIGIAPDAMQLILNTLDPDSPNLATARAILHEHGIADADVWIAPYTSDAMWARRRALQQARVAANDWVVNADVDEFHEYPATLETFLDWCDKRRINVAQGVFIDRLAPHGQLKPIAGEPAMSVQFPLAAEVQCALGQPSIHQKPGGSVKVMAHQGDVFLNRGGHRPAPDNPPIRFAFGHDLDRFPMLDRPVFRWSLPLRVHHYKWTAGLRETLERRLATPGVSPAGAEYGQKLLDHLHRHDGIALAEVAVAEPGLAPITHRWPAAIRRRARQARWLVATRKPRKKLKRWLGSRAS</sequence>
<keyword evidence="2" id="KW-1185">Reference proteome</keyword>
<evidence type="ECO:0000313" key="1">
    <source>
        <dbReference type="EMBL" id="ROO25688.1"/>
    </source>
</evidence>
<comment type="caution">
    <text evidence="1">The sequence shown here is derived from an EMBL/GenBank/DDBJ whole genome shotgun (WGS) entry which is preliminary data.</text>
</comment>
<evidence type="ECO:0008006" key="3">
    <source>
        <dbReference type="Google" id="ProtNLM"/>
    </source>
</evidence>
<evidence type="ECO:0000313" key="2">
    <source>
        <dbReference type="Proteomes" id="UP000285310"/>
    </source>
</evidence>
<protein>
    <recommendedName>
        <fullName evidence="3">Glycosyl transferase family 2</fullName>
    </recommendedName>
</protein>
<dbReference type="EMBL" id="AYKG01000045">
    <property type="protein sequence ID" value="ROO25688.1"/>
    <property type="molecule type" value="Genomic_DNA"/>
</dbReference>
<organism evidence="1 2">
    <name type="scientific">Salinisphaera japonica YTM-1</name>
    <dbReference type="NCBI Taxonomy" id="1209778"/>
    <lineage>
        <taxon>Bacteria</taxon>
        <taxon>Pseudomonadati</taxon>
        <taxon>Pseudomonadota</taxon>
        <taxon>Gammaproteobacteria</taxon>
        <taxon>Salinisphaerales</taxon>
        <taxon>Salinisphaeraceae</taxon>
        <taxon>Salinisphaera</taxon>
    </lineage>
</organism>
<dbReference type="Proteomes" id="UP000285310">
    <property type="component" value="Unassembled WGS sequence"/>
</dbReference>